<gene>
    <name evidence="3" type="ORF">OE647_17830</name>
</gene>
<dbReference type="InterPro" id="IPR020843">
    <property type="entry name" value="ER"/>
</dbReference>
<dbReference type="InterPro" id="IPR013149">
    <property type="entry name" value="ADH-like_C"/>
</dbReference>
<proteinExistence type="predicted"/>
<dbReference type="InterPro" id="IPR011032">
    <property type="entry name" value="GroES-like_sf"/>
</dbReference>
<dbReference type="PANTHER" id="PTHR44154">
    <property type="entry name" value="QUINONE OXIDOREDUCTASE"/>
    <property type="match status" value="1"/>
</dbReference>
<evidence type="ECO:0000259" key="2">
    <source>
        <dbReference type="SMART" id="SM00829"/>
    </source>
</evidence>
<dbReference type="PANTHER" id="PTHR44154:SF1">
    <property type="entry name" value="QUINONE OXIDOREDUCTASE"/>
    <property type="match status" value="1"/>
</dbReference>
<protein>
    <submittedName>
        <fullName evidence="3">Alcohol dehydrogenase family protein</fullName>
    </submittedName>
</protein>
<dbReference type="SUPFAM" id="SSF51735">
    <property type="entry name" value="NAD(P)-binding Rossmann-fold domains"/>
    <property type="match status" value="1"/>
</dbReference>
<dbReference type="SMART" id="SM00829">
    <property type="entry name" value="PKS_ER"/>
    <property type="match status" value="1"/>
</dbReference>
<dbReference type="RefSeq" id="WP_263723112.1">
    <property type="nucleotide sequence ID" value="NZ_JAOWLA010000021.1"/>
</dbReference>
<dbReference type="SUPFAM" id="SSF50129">
    <property type="entry name" value="GroES-like"/>
    <property type="match status" value="1"/>
</dbReference>
<dbReference type="EMBL" id="JAOWLA010000021">
    <property type="protein sequence ID" value="MCV2866576.1"/>
    <property type="molecule type" value="Genomic_DNA"/>
</dbReference>
<dbReference type="Proteomes" id="UP001652503">
    <property type="component" value="Unassembled WGS sequence"/>
</dbReference>
<feature type="domain" description="Enoyl reductase (ER)" evidence="2">
    <location>
        <begin position="13"/>
        <end position="362"/>
    </location>
</feature>
<dbReference type="InterPro" id="IPR013154">
    <property type="entry name" value="ADH-like_N"/>
</dbReference>
<comment type="caution">
    <text evidence="3">The sequence shown here is derived from an EMBL/GenBank/DDBJ whole genome shotgun (WGS) entry which is preliminary data.</text>
</comment>
<evidence type="ECO:0000256" key="1">
    <source>
        <dbReference type="ARBA" id="ARBA00022857"/>
    </source>
</evidence>
<dbReference type="Gene3D" id="3.90.180.10">
    <property type="entry name" value="Medium-chain alcohol dehydrogenases, catalytic domain"/>
    <property type="match status" value="1"/>
</dbReference>
<reference evidence="3 4" key="1">
    <citation type="submission" date="2022-10" db="EMBL/GenBank/DDBJ databases">
        <title>Defluviimonas sp. nov., isolated from ocean surface water.</title>
        <authorList>
            <person name="He W."/>
            <person name="Wang L."/>
            <person name="Zhang D.-F."/>
        </authorList>
    </citation>
    <scope>NUCLEOTIDE SEQUENCE [LARGE SCALE GENOMIC DNA]</scope>
    <source>
        <strain evidence="3 4">WL0075</strain>
    </source>
</reference>
<accession>A0ABT2Z679</accession>
<name>A0ABT2Z679_9RHOB</name>
<keyword evidence="4" id="KW-1185">Reference proteome</keyword>
<dbReference type="CDD" id="cd08274">
    <property type="entry name" value="MDR9"/>
    <property type="match status" value="1"/>
</dbReference>
<dbReference type="Pfam" id="PF08240">
    <property type="entry name" value="ADH_N"/>
    <property type="match status" value="1"/>
</dbReference>
<evidence type="ECO:0000313" key="3">
    <source>
        <dbReference type="EMBL" id="MCV2866576.1"/>
    </source>
</evidence>
<keyword evidence="1" id="KW-0521">NADP</keyword>
<dbReference type="Pfam" id="PF00107">
    <property type="entry name" value="ADH_zinc_N"/>
    <property type="match status" value="1"/>
</dbReference>
<sequence>MSTMKAMVLMGHGDFDQLVWREDWPKPVPAAGEVLIRVGACGLNNTDINTRTAWYATEVREGISEKGGTSGFDVQDASDGTWGGQPLTFPRIQGADTVGRIEAVGPGVDPARVGERVIVDPWLLGPGDWMEPGNAPYYGSECDGGFAEYTTIRASNAHRIECDLSDAEIATFPCALTTAETLVLRSEPRPGETVVISGASGGVGSTALQLCKLRGARVIGIASAAKHDQLRAAGCDLVIDRAVPDLEAAIRETAGGPVEVVLDVVGGPMFMPVVSALRPGGRYASCGAISGPMVEFDLRRLIYRDLKLCGATITPPGTMARLVKLIERGQIKPQLAATYPLRDLHDAQRAFLAKNHVGNIVVTP</sequence>
<evidence type="ECO:0000313" key="4">
    <source>
        <dbReference type="Proteomes" id="UP001652503"/>
    </source>
</evidence>
<dbReference type="InterPro" id="IPR051603">
    <property type="entry name" value="Zinc-ADH_QOR/CCCR"/>
</dbReference>
<dbReference type="InterPro" id="IPR036291">
    <property type="entry name" value="NAD(P)-bd_dom_sf"/>
</dbReference>
<dbReference type="Gene3D" id="3.40.50.720">
    <property type="entry name" value="NAD(P)-binding Rossmann-like Domain"/>
    <property type="match status" value="1"/>
</dbReference>
<organism evidence="3 4">
    <name type="scientific">Albidovulum sediminicola</name>
    <dbReference type="NCBI Taxonomy" id="2984331"/>
    <lineage>
        <taxon>Bacteria</taxon>
        <taxon>Pseudomonadati</taxon>
        <taxon>Pseudomonadota</taxon>
        <taxon>Alphaproteobacteria</taxon>
        <taxon>Rhodobacterales</taxon>
        <taxon>Paracoccaceae</taxon>
        <taxon>Albidovulum</taxon>
    </lineage>
</organism>